<accession>A0A933LPF1</accession>
<dbReference type="EMBL" id="JACQWF010000063">
    <property type="protein sequence ID" value="MBI4595005.1"/>
    <property type="molecule type" value="Genomic_DNA"/>
</dbReference>
<protein>
    <submittedName>
        <fullName evidence="1">Uncharacterized protein</fullName>
    </submittedName>
</protein>
<evidence type="ECO:0000313" key="2">
    <source>
        <dbReference type="Proteomes" id="UP000772181"/>
    </source>
</evidence>
<dbReference type="AlphaFoldDB" id="A0A933LPF1"/>
<name>A0A933LPF1_UNCTE</name>
<comment type="caution">
    <text evidence="1">The sequence shown here is derived from an EMBL/GenBank/DDBJ whole genome shotgun (WGS) entry which is preliminary data.</text>
</comment>
<sequence>MLLHEKNDSEFQREALREAEAIIRSAIKHDQMGHEVKGCLPKALQTGYCVLCRREIAFDLEKRLCLDCREELEEWQKPIYTEYYCHCCGKPYVPQS</sequence>
<gene>
    <name evidence="1" type="ORF">HY730_01335</name>
</gene>
<dbReference type="Proteomes" id="UP000772181">
    <property type="component" value="Unassembled WGS sequence"/>
</dbReference>
<evidence type="ECO:0000313" key="1">
    <source>
        <dbReference type="EMBL" id="MBI4595005.1"/>
    </source>
</evidence>
<reference evidence="1" key="1">
    <citation type="submission" date="2020-07" db="EMBL/GenBank/DDBJ databases">
        <title>Huge and variable diversity of episymbiotic CPR bacteria and DPANN archaea in groundwater ecosystems.</title>
        <authorList>
            <person name="He C.Y."/>
            <person name="Keren R."/>
            <person name="Whittaker M."/>
            <person name="Farag I.F."/>
            <person name="Doudna J."/>
            <person name="Cate J.H.D."/>
            <person name="Banfield J.F."/>
        </authorList>
    </citation>
    <scope>NUCLEOTIDE SEQUENCE</scope>
    <source>
        <strain evidence="1">NC_groundwater_1482_Ag_S-0.65um_47_24</strain>
    </source>
</reference>
<proteinExistence type="predicted"/>
<organism evidence="1 2">
    <name type="scientific">Tectimicrobiota bacterium</name>
    <dbReference type="NCBI Taxonomy" id="2528274"/>
    <lineage>
        <taxon>Bacteria</taxon>
        <taxon>Pseudomonadati</taxon>
        <taxon>Nitrospinota/Tectimicrobiota group</taxon>
        <taxon>Candidatus Tectimicrobiota</taxon>
    </lineage>
</organism>